<comment type="cofactor">
    <cofactor evidence="7">
        <name>heme</name>
        <dbReference type="ChEBI" id="CHEBI:30413"/>
    </cofactor>
</comment>
<evidence type="ECO:0000313" key="11">
    <source>
        <dbReference type="Proteomes" id="UP001211689"/>
    </source>
</evidence>
<keyword evidence="5 7" id="KW-0560">Oxidoreductase</keyword>
<name>A0ABT4Y3M9_METRE</name>
<comment type="similarity">
    <text evidence="1 7">Belongs to the catalase family.</text>
</comment>
<keyword evidence="6 7" id="KW-0408">Iron</keyword>
<keyword evidence="8" id="KW-0732">Signal</keyword>
<evidence type="ECO:0000256" key="5">
    <source>
        <dbReference type="ARBA" id="ARBA00023002"/>
    </source>
</evidence>
<evidence type="ECO:0000256" key="1">
    <source>
        <dbReference type="ARBA" id="ARBA00005329"/>
    </source>
</evidence>
<dbReference type="InterPro" id="IPR024168">
    <property type="entry name" value="Catalase_SrpA-type_pred"/>
</dbReference>
<feature type="domain" description="Catalase core" evidence="9">
    <location>
        <begin position="21"/>
        <end position="331"/>
    </location>
</feature>
<dbReference type="PANTHER" id="PTHR11465:SF9">
    <property type="entry name" value="CATALASE"/>
    <property type="match status" value="1"/>
</dbReference>
<dbReference type="EC" id="1.11.1.-" evidence="7"/>
<accession>A0ABT4Y3M9</accession>
<comment type="function">
    <text evidence="7">Has an organic peroxide-dependent peroxidase activity.</text>
</comment>
<evidence type="ECO:0000256" key="3">
    <source>
        <dbReference type="ARBA" id="ARBA00022617"/>
    </source>
</evidence>
<keyword evidence="11" id="KW-1185">Reference proteome</keyword>
<dbReference type="Pfam" id="PF00199">
    <property type="entry name" value="Catalase"/>
    <property type="match status" value="1"/>
</dbReference>
<evidence type="ECO:0000256" key="6">
    <source>
        <dbReference type="ARBA" id="ARBA00023004"/>
    </source>
</evidence>
<comment type="caution">
    <text evidence="10">The sequence shown here is derived from an EMBL/GenBank/DDBJ whole genome shotgun (WGS) entry which is preliminary data.</text>
</comment>
<keyword evidence="3 7" id="KW-0349">Heme</keyword>
<feature type="signal peptide" evidence="8">
    <location>
        <begin position="1"/>
        <end position="22"/>
    </location>
</feature>
<dbReference type="Gene3D" id="1.20.1280.120">
    <property type="match status" value="1"/>
</dbReference>
<dbReference type="Gene3D" id="2.40.180.10">
    <property type="entry name" value="Catalase core domain"/>
    <property type="match status" value="1"/>
</dbReference>
<dbReference type="InterPro" id="IPR011614">
    <property type="entry name" value="Catalase_core"/>
</dbReference>
<evidence type="ECO:0000256" key="7">
    <source>
        <dbReference type="PIRNR" id="PIRNR000296"/>
    </source>
</evidence>
<dbReference type="SUPFAM" id="SSF56634">
    <property type="entry name" value="Heme-dependent catalase-like"/>
    <property type="match status" value="1"/>
</dbReference>
<proteinExistence type="inferred from homology"/>
<evidence type="ECO:0000256" key="2">
    <source>
        <dbReference type="ARBA" id="ARBA00022559"/>
    </source>
</evidence>
<gene>
    <name evidence="10" type="ORF">NNO07_09935</name>
</gene>
<dbReference type="CDD" id="cd08153">
    <property type="entry name" value="srpA_like"/>
    <property type="match status" value="1"/>
</dbReference>
<organism evidence="10 11">
    <name type="scientific">Metapseudomonas resinovorans</name>
    <name type="common">Pseudomonas resinovorans</name>
    <dbReference type="NCBI Taxonomy" id="53412"/>
    <lineage>
        <taxon>Bacteria</taxon>
        <taxon>Pseudomonadati</taxon>
        <taxon>Pseudomonadota</taxon>
        <taxon>Gammaproteobacteria</taxon>
        <taxon>Pseudomonadales</taxon>
        <taxon>Pseudomonadaceae</taxon>
        <taxon>Metapseudomonas</taxon>
    </lineage>
</organism>
<sequence>MKQAGPLLVSVLLSVLVPLAYAAEEAPFDPVEMTSAFEGTFGVHPGLRRNHVKGTCAVGEFIGSADGAKYSRSALFSGQTIPVIARFSLDGGNPKQSDAAKAVQGMALEFRLPGGGLQHMTMVNVPVFFSTPEGFRDLVLALKPDPATGVPDPEVFKAFVGKHPDFNPLGAAIQGRNPFVGYDTSYYNSLHAFWFLDKNDKKTLVRWHFEPVDGVKNLTDEEAAKAPTDFLEQGLIARTQKSPAKWDMYITIGQPGDAETDPSQLWPADREKVKVGTLAITQAMAQKDGSCGPINFDPIVVADGIQITDDPVLKARSAAYAVSFGKRMSGQ</sequence>
<feature type="chain" id="PRO_5047491324" description="Catalase-related peroxidase" evidence="8">
    <location>
        <begin position="23"/>
        <end position="331"/>
    </location>
</feature>
<evidence type="ECO:0000256" key="4">
    <source>
        <dbReference type="ARBA" id="ARBA00022723"/>
    </source>
</evidence>
<protein>
    <recommendedName>
        <fullName evidence="7">Catalase-related peroxidase</fullName>
        <ecNumber evidence="7">1.11.1.-</ecNumber>
    </recommendedName>
</protein>
<reference evidence="10 11" key="1">
    <citation type="submission" date="2022-07" db="EMBL/GenBank/DDBJ databases">
        <title>Genome Analysis of Selected Gammaproteobacteria from Nigerian Food snails.</title>
        <authorList>
            <person name="Okafor A.C."/>
        </authorList>
    </citation>
    <scope>NUCLEOTIDE SEQUENCE [LARGE SCALE GENOMIC DNA]</scope>
    <source>
        <strain evidence="10 11">Awg 2</strain>
    </source>
</reference>
<dbReference type="EMBL" id="JANEWF010000007">
    <property type="protein sequence ID" value="MDA8483388.1"/>
    <property type="molecule type" value="Genomic_DNA"/>
</dbReference>
<evidence type="ECO:0000256" key="8">
    <source>
        <dbReference type="SAM" id="SignalP"/>
    </source>
</evidence>
<dbReference type="Proteomes" id="UP001211689">
    <property type="component" value="Unassembled WGS sequence"/>
</dbReference>
<dbReference type="PANTHER" id="PTHR11465">
    <property type="entry name" value="CATALASE"/>
    <property type="match status" value="1"/>
</dbReference>
<dbReference type="SMART" id="SM01060">
    <property type="entry name" value="Catalase"/>
    <property type="match status" value="1"/>
</dbReference>
<keyword evidence="2 7" id="KW-0575">Peroxidase</keyword>
<dbReference type="InterPro" id="IPR020835">
    <property type="entry name" value="Catalase_sf"/>
</dbReference>
<evidence type="ECO:0000259" key="9">
    <source>
        <dbReference type="SMART" id="SM01060"/>
    </source>
</evidence>
<dbReference type="GO" id="GO:0004601">
    <property type="term" value="F:peroxidase activity"/>
    <property type="evidence" value="ECO:0007669"/>
    <property type="project" value="UniProtKB-KW"/>
</dbReference>
<keyword evidence="4 7" id="KW-0479">Metal-binding</keyword>
<dbReference type="PROSITE" id="PS51402">
    <property type="entry name" value="CATALASE_3"/>
    <property type="match status" value="1"/>
</dbReference>
<dbReference type="InterPro" id="IPR018028">
    <property type="entry name" value="Catalase"/>
</dbReference>
<dbReference type="RefSeq" id="WP_271470637.1">
    <property type="nucleotide sequence ID" value="NZ_JANEWF010000007.1"/>
</dbReference>
<dbReference type="PIRSF" id="PIRSF000296">
    <property type="entry name" value="SrpA"/>
    <property type="match status" value="1"/>
</dbReference>
<evidence type="ECO:0000313" key="10">
    <source>
        <dbReference type="EMBL" id="MDA8483388.1"/>
    </source>
</evidence>